<organism evidence="1 2">
    <name type="scientific">Dyadobacter endophyticus</name>
    <dbReference type="NCBI Taxonomy" id="1749036"/>
    <lineage>
        <taxon>Bacteria</taxon>
        <taxon>Pseudomonadati</taxon>
        <taxon>Bacteroidota</taxon>
        <taxon>Cytophagia</taxon>
        <taxon>Cytophagales</taxon>
        <taxon>Spirosomataceae</taxon>
        <taxon>Dyadobacter</taxon>
    </lineage>
</organism>
<keyword evidence="2" id="KW-1185">Reference proteome</keyword>
<protein>
    <submittedName>
        <fullName evidence="1">Uncharacterized protein</fullName>
    </submittedName>
</protein>
<dbReference type="InterPro" id="IPR036909">
    <property type="entry name" value="Cyt_c-like_dom_sf"/>
</dbReference>
<proteinExistence type="predicted"/>
<comment type="caution">
    <text evidence="1">The sequence shown here is derived from an EMBL/GenBank/DDBJ whole genome shotgun (WGS) entry which is preliminary data.</text>
</comment>
<reference evidence="2" key="1">
    <citation type="journal article" date="2019" name="Int. J. Syst. Evol. Microbiol.">
        <title>The Global Catalogue of Microorganisms (GCM) 10K type strain sequencing project: providing services to taxonomists for standard genome sequencing and annotation.</title>
        <authorList>
            <consortium name="The Broad Institute Genomics Platform"/>
            <consortium name="The Broad Institute Genome Sequencing Center for Infectious Disease"/>
            <person name="Wu L."/>
            <person name="Ma J."/>
        </authorList>
    </citation>
    <scope>NUCLEOTIDE SEQUENCE [LARGE SCALE GENOMIC DNA]</scope>
    <source>
        <strain evidence="2">CGMCC 1.15288</strain>
    </source>
</reference>
<dbReference type="Gene3D" id="1.10.760.10">
    <property type="entry name" value="Cytochrome c-like domain"/>
    <property type="match status" value="1"/>
</dbReference>
<evidence type="ECO:0000313" key="1">
    <source>
        <dbReference type="EMBL" id="GGH48062.1"/>
    </source>
</evidence>
<evidence type="ECO:0000313" key="2">
    <source>
        <dbReference type="Proteomes" id="UP000600214"/>
    </source>
</evidence>
<sequence length="130" mass="14758">MKTLLIAMLGAGIVFQTLPETPATHNNVGAVLADTTKKDPETGLIVDENLYMVKAQCTNCHSTKLITANRFTRDGWKQKIRWMQANHNLWELGDAEKPVLDYLEKNYSPTASVARRAPLKDIKWYKLEQN</sequence>
<accession>A0ABQ1Z371</accession>
<dbReference type="SUPFAM" id="SSF46626">
    <property type="entry name" value="Cytochrome c"/>
    <property type="match status" value="1"/>
</dbReference>
<gene>
    <name evidence="1" type="ORF">GCM10007423_49020</name>
</gene>
<dbReference type="EMBL" id="BMIA01000003">
    <property type="protein sequence ID" value="GGH48062.1"/>
    <property type="molecule type" value="Genomic_DNA"/>
</dbReference>
<dbReference type="RefSeq" id="WP_188937151.1">
    <property type="nucleotide sequence ID" value="NZ_BMIA01000003.1"/>
</dbReference>
<dbReference type="Proteomes" id="UP000600214">
    <property type="component" value="Unassembled WGS sequence"/>
</dbReference>
<name>A0ABQ1Z371_9BACT</name>